<dbReference type="SUPFAM" id="SSF56801">
    <property type="entry name" value="Acetyl-CoA synthetase-like"/>
    <property type="match status" value="1"/>
</dbReference>
<accession>A0A6J6UWS5</accession>
<protein>
    <submittedName>
        <fullName evidence="1">Unannotated protein</fullName>
    </submittedName>
</protein>
<dbReference type="AlphaFoldDB" id="A0A6J6UWS5"/>
<dbReference type="Gene3D" id="3.40.50.12780">
    <property type="entry name" value="N-terminal domain of ligase-like"/>
    <property type="match status" value="1"/>
</dbReference>
<dbReference type="InterPro" id="IPR042099">
    <property type="entry name" value="ANL_N_sf"/>
</dbReference>
<evidence type="ECO:0000313" key="1">
    <source>
        <dbReference type="EMBL" id="CAB4764280.1"/>
    </source>
</evidence>
<reference evidence="1" key="1">
    <citation type="submission" date="2020-05" db="EMBL/GenBank/DDBJ databases">
        <authorList>
            <person name="Chiriac C."/>
            <person name="Salcher M."/>
            <person name="Ghai R."/>
            <person name="Kavagutti S V."/>
        </authorList>
    </citation>
    <scope>NUCLEOTIDE SEQUENCE</scope>
</reference>
<dbReference type="InterPro" id="IPR017523">
    <property type="entry name" value="Rv3268"/>
</dbReference>
<gene>
    <name evidence="1" type="ORF">UFOPK2761_02892</name>
</gene>
<sequence>MTTFADLLQTQLRRDPGRPFVTFYDVATGERTELSLTTYANWVAKAANLLVEELDLEQDDVLLLDLPSHWLGPVFLGAAWTVGLEVAYAGEDATPDAVVCGPQGLASWAPRADEVAVVASALHPLGLRFPDGVPPGVHDLGVEIWSQPDAFLGLAAVGPSEPDWEAAASGSLLTEGGRLLSTANPASPPGLPVLTEPLARGGSLVLVVGADETRLESVATDERVTARHHP</sequence>
<name>A0A6J6UWS5_9ZZZZ</name>
<dbReference type="NCBIfam" id="TIGR03089">
    <property type="entry name" value="TIGR03089 family protein"/>
    <property type="match status" value="1"/>
</dbReference>
<organism evidence="1">
    <name type="scientific">freshwater metagenome</name>
    <dbReference type="NCBI Taxonomy" id="449393"/>
    <lineage>
        <taxon>unclassified sequences</taxon>
        <taxon>metagenomes</taxon>
        <taxon>ecological metagenomes</taxon>
    </lineage>
</organism>
<proteinExistence type="predicted"/>
<dbReference type="EMBL" id="CAEZYQ010000029">
    <property type="protein sequence ID" value="CAB4764280.1"/>
    <property type="molecule type" value="Genomic_DNA"/>
</dbReference>